<keyword evidence="1" id="KW-0732">Signal</keyword>
<dbReference type="EMBL" id="BJYT01000004">
    <property type="protein sequence ID" value="GEO08848.1"/>
    <property type="molecule type" value="Genomic_DNA"/>
</dbReference>
<protein>
    <recommendedName>
        <fullName evidence="4">DUF1573 domain-containing protein</fullName>
    </recommendedName>
</protein>
<proteinExistence type="predicted"/>
<reference evidence="2 3" key="1">
    <citation type="submission" date="2019-07" db="EMBL/GenBank/DDBJ databases">
        <title>Whole genome shotgun sequence of Segetibacter aerophilus NBRC 106135.</title>
        <authorList>
            <person name="Hosoyama A."/>
            <person name="Uohara A."/>
            <person name="Ohji S."/>
            <person name="Ichikawa N."/>
        </authorList>
    </citation>
    <scope>NUCLEOTIDE SEQUENCE [LARGE SCALE GENOMIC DNA]</scope>
    <source>
        <strain evidence="2 3">NBRC 106135</strain>
    </source>
</reference>
<dbReference type="AlphaFoldDB" id="A0A512BA75"/>
<dbReference type="Gene3D" id="2.60.40.10">
    <property type="entry name" value="Immunoglobulins"/>
    <property type="match status" value="1"/>
</dbReference>
<evidence type="ECO:0008006" key="4">
    <source>
        <dbReference type="Google" id="ProtNLM"/>
    </source>
</evidence>
<dbReference type="PANTHER" id="PTHR37833">
    <property type="entry name" value="LIPOPROTEIN-RELATED"/>
    <property type="match status" value="1"/>
</dbReference>
<name>A0A512BA75_9BACT</name>
<feature type="signal peptide" evidence="1">
    <location>
        <begin position="1"/>
        <end position="19"/>
    </location>
</feature>
<dbReference type="InterPro" id="IPR013783">
    <property type="entry name" value="Ig-like_fold"/>
</dbReference>
<dbReference type="InterPro" id="IPR011467">
    <property type="entry name" value="DUF1573"/>
</dbReference>
<feature type="chain" id="PRO_5022040362" description="DUF1573 domain-containing protein" evidence="1">
    <location>
        <begin position="20"/>
        <end position="132"/>
    </location>
</feature>
<keyword evidence="3" id="KW-1185">Reference proteome</keyword>
<organism evidence="2 3">
    <name type="scientific">Segetibacter aerophilus</name>
    <dbReference type="NCBI Taxonomy" id="670293"/>
    <lineage>
        <taxon>Bacteria</taxon>
        <taxon>Pseudomonadati</taxon>
        <taxon>Bacteroidota</taxon>
        <taxon>Chitinophagia</taxon>
        <taxon>Chitinophagales</taxon>
        <taxon>Chitinophagaceae</taxon>
        <taxon>Segetibacter</taxon>
    </lineage>
</organism>
<evidence type="ECO:0000313" key="3">
    <source>
        <dbReference type="Proteomes" id="UP000321513"/>
    </source>
</evidence>
<evidence type="ECO:0000256" key="1">
    <source>
        <dbReference type="SAM" id="SignalP"/>
    </source>
</evidence>
<dbReference type="Proteomes" id="UP000321513">
    <property type="component" value="Unassembled WGS sequence"/>
</dbReference>
<dbReference type="Pfam" id="PF07610">
    <property type="entry name" value="DUF1573"/>
    <property type="match status" value="1"/>
</dbReference>
<dbReference type="PANTHER" id="PTHR37833:SF1">
    <property type="entry name" value="SIGNAL PEPTIDE PROTEIN"/>
    <property type="match status" value="1"/>
</dbReference>
<gene>
    <name evidence="2" type="ORF">SAE01_13440</name>
</gene>
<accession>A0A512BA75</accession>
<comment type="caution">
    <text evidence="2">The sequence shown here is derived from an EMBL/GenBank/DDBJ whole genome shotgun (WGS) entry which is preliminary data.</text>
</comment>
<evidence type="ECO:0000313" key="2">
    <source>
        <dbReference type="EMBL" id="GEO08848.1"/>
    </source>
</evidence>
<dbReference type="OrthoDB" id="826619at2"/>
<sequence>MKKVLFLVVAVLSLSVVFAQGKAPIEFKEVKHSFGKIKQNVPATYTFTFTNTSNTPVVIENATAECGCTTPEYPKGAIAKGASNKIKVTYNAASVGSFTKRVTVRVAKVADPIVLTIDGEVVDAKATAKTGK</sequence>
<dbReference type="RefSeq" id="WP_147202911.1">
    <property type="nucleotide sequence ID" value="NZ_BJYT01000004.1"/>
</dbReference>